<dbReference type="EMBL" id="CAJNOC010005913">
    <property type="protein sequence ID" value="CAF1065376.1"/>
    <property type="molecule type" value="Genomic_DNA"/>
</dbReference>
<dbReference type="Pfam" id="PF13385">
    <property type="entry name" value="Laminin_G_3"/>
    <property type="match status" value="1"/>
</dbReference>
<evidence type="ECO:0000313" key="2">
    <source>
        <dbReference type="EMBL" id="CAF1065376.1"/>
    </source>
</evidence>
<feature type="signal peptide" evidence="1">
    <location>
        <begin position="1"/>
        <end position="18"/>
    </location>
</feature>
<dbReference type="Gene3D" id="2.60.120.200">
    <property type="match status" value="1"/>
</dbReference>
<proteinExistence type="predicted"/>
<evidence type="ECO:0000256" key="1">
    <source>
        <dbReference type="SAM" id="SignalP"/>
    </source>
</evidence>
<accession>A0A814LHT9</accession>
<name>A0A814LHT9_9BILA</name>
<dbReference type="InterPro" id="IPR013320">
    <property type="entry name" value="ConA-like_dom_sf"/>
</dbReference>
<dbReference type="OrthoDB" id="10440187at2759"/>
<dbReference type="AlphaFoldDB" id="A0A814LHT9"/>
<evidence type="ECO:0000313" key="3">
    <source>
        <dbReference type="Proteomes" id="UP000663879"/>
    </source>
</evidence>
<dbReference type="SUPFAM" id="SSF49899">
    <property type="entry name" value="Concanavalin A-like lectins/glucanases"/>
    <property type="match status" value="1"/>
</dbReference>
<feature type="chain" id="PRO_5032709587" evidence="1">
    <location>
        <begin position="19"/>
        <end position="300"/>
    </location>
</feature>
<reference evidence="2" key="1">
    <citation type="submission" date="2021-02" db="EMBL/GenBank/DDBJ databases">
        <authorList>
            <person name="Nowell W R."/>
        </authorList>
    </citation>
    <scope>NUCLEOTIDE SEQUENCE</scope>
    <source>
        <strain evidence="2">Ploen Becks lab</strain>
    </source>
</reference>
<protein>
    <submittedName>
        <fullName evidence="2">Uncharacterized protein</fullName>
    </submittedName>
</protein>
<dbReference type="Proteomes" id="UP000663879">
    <property type="component" value="Unassembled WGS sequence"/>
</dbReference>
<gene>
    <name evidence="2" type="ORF">OXX778_LOCUS19474</name>
</gene>
<sequence length="300" mass="34743">MLRILVLGFMTFFVGYDSSVFKKYNMDLIPNSRTILYKTLPELSNRLVECLAQCESSTQCIYTRVSDTDCSLYATIDQFSTESSSNIFLYNKVPEGNNRLIHYWPITDSSVRDIIGGKDLYDGVNTDFVQDRFGRVNSAIRIRNGYYKVPPIFIRDSFTITTWVRALNYTCNARILEFGNGFNNNNLVLAYSHDWLGQPFFSIVNQDLWNNAITSSTKLNIGTWYHIAFGRGGNWTFMYINSVFDCETIGKEMPKNINRTVNYFGKSDWGNSEKAYLEMDDIRIYERTLSSSEIQYDYLN</sequence>
<organism evidence="2 3">
    <name type="scientific">Brachionus calyciflorus</name>
    <dbReference type="NCBI Taxonomy" id="104777"/>
    <lineage>
        <taxon>Eukaryota</taxon>
        <taxon>Metazoa</taxon>
        <taxon>Spiralia</taxon>
        <taxon>Gnathifera</taxon>
        <taxon>Rotifera</taxon>
        <taxon>Eurotatoria</taxon>
        <taxon>Monogononta</taxon>
        <taxon>Pseudotrocha</taxon>
        <taxon>Ploima</taxon>
        <taxon>Brachionidae</taxon>
        <taxon>Brachionus</taxon>
    </lineage>
</organism>
<comment type="caution">
    <text evidence="2">The sequence shown here is derived from an EMBL/GenBank/DDBJ whole genome shotgun (WGS) entry which is preliminary data.</text>
</comment>
<keyword evidence="3" id="KW-1185">Reference proteome</keyword>
<keyword evidence="1" id="KW-0732">Signal</keyword>